<proteinExistence type="predicted"/>
<dbReference type="InterPro" id="IPR027417">
    <property type="entry name" value="P-loop_NTPase"/>
</dbReference>
<dbReference type="Proteomes" id="UP000540787">
    <property type="component" value="Unassembled WGS sequence"/>
</dbReference>
<evidence type="ECO:0000313" key="2">
    <source>
        <dbReference type="EMBL" id="MBB6132665.1"/>
    </source>
</evidence>
<dbReference type="InterPro" id="IPR003593">
    <property type="entry name" value="AAA+_ATPase"/>
</dbReference>
<dbReference type="SMART" id="SM00382">
    <property type="entry name" value="AAA"/>
    <property type="match status" value="2"/>
</dbReference>
<dbReference type="PANTHER" id="PTHR42926:SF1">
    <property type="entry name" value="CIRCADIAN CLOCK OSCILLATOR PROTEIN KAIC 1"/>
    <property type="match status" value="1"/>
</dbReference>
<dbReference type="InterPro" id="IPR051347">
    <property type="entry name" value="Circadian_clock_KaiC-rel"/>
</dbReference>
<dbReference type="InterPro" id="IPR010624">
    <property type="entry name" value="KaiC_dom"/>
</dbReference>
<dbReference type="RefSeq" id="WP_183551190.1">
    <property type="nucleotide sequence ID" value="NZ_JACHBX010000001.1"/>
</dbReference>
<dbReference type="PROSITE" id="PS51146">
    <property type="entry name" value="KAIC"/>
    <property type="match status" value="2"/>
</dbReference>
<name>A0A7W9U6U5_9BURK</name>
<sequence length="492" mass="54072">MKKTVQRLLTGVPELDAVMYGGLSKGRIHLVEGKPGTGKTTLGLRFLIEGVKNGETCLYLSLSEGEDELRESADNHGWDLHGIDIAEMIPVPDEVDAQTILLPTETDLASLVEQISERIKLTNSARVVIDSMAEVRLLAHDSAHYRRQIISLRKNLMGLGSTVLMLDDITSDGQEYELESAVHGVIGLELQERSFGAARRRLHVVKLRSGPFQSGWHDYAIVTGEILVFPSLIAQEHHRTSAPIEIYSGVSSFDELIGGPLTTGSSTMILGPSGVGKTTLALQYALTAVRAGHKVVHFNFDESETTLRSRLVADMGEAQVTGDGTVNGNSSYETKAQNFILRRINPSRISPGELIWNVRRMVEDEDVKLVIIDSINSYLDIIPEEKSLLPQMNELFSYMSNMNVMAIIIGAHSSQLDTSKQPDAVSIITDNIISMRYYERDNVVNKAISVLKKRQGKHAHDIRQLELTEEGIQLGPRVSGIDSIPIAGSLGN</sequence>
<dbReference type="GO" id="GO:0005524">
    <property type="term" value="F:ATP binding"/>
    <property type="evidence" value="ECO:0007669"/>
    <property type="project" value="InterPro"/>
</dbReference>
<reference evidence="2 3" key="1">
    <citation type="submission" date="2020-08" db="EMBL/GenBank/DDBJ databases">
        <title>The Agave Microbiome: Exploring the role of microbial communities in plant adaptations to desert environments.</title>
        <authorList>
            <person name="Partida-Martinez L.P."/>
        </authorList>
    </citation>
    <scope>NUCLEOTIDE SEQUENCE [LARGE SCALE GENOMIC DNA]</scope>
    <source>
        <strain evidence="2 3">AT3.2</strain>
    </source>
</reference>
<feature type="domain" description="KaiC" evidence="1">
    <location>
        <begin position="6"/>
        <end position="242"/>
    </location>
</feature>
<evidence type="ECO:0000259" key="1">
    <source>
        <dbReference type="PROSITE" id="PS51146"/>
    </source>
</evidence>
<dbReference type="EMBL" id="JACHBX010000001">
    <property type="protein sequence ID" value="MBB6132665.1"/>
    <property type="molecule type" value="Genomic_DNA"/>
</dbReference>
<keyword evidence="3" id="KW-1185">Reference proteome</keyword>
<feature type="domain" description="KaiC" evidence="1">
    <location>
        <begin position="244"/>
        <end position="492"/>
    </location>
</feature>
<dbReference type="InterPro" id="IPR014774">
    <property type="entry name" value="KaiC-like_dom"/>
</dbReference>
<dbReference type="Pfam" id="PF06745">
    <property type="entry name" value="ATPase"/>
    <property type="match status" value="2"/>
</dbReference>
<accession>A0A7W9U6U5</accession>
<dbReference type="SUPFAM" id="SSF52540">
    <property type="entry name" value="P-loop containing nucleoside triphosphate hydrolases"/>
    <property type="match status" value="2"/>
</dbReference>
<gene>
    <name evidence="2" type="ORF">HD842_000776</name>
</gene>
<protein>
    <submittedName>
        <fullName evidence="2">Circadian clock protein KaiC</fullName>
    </submittedName>
</protein>
<comment type="caution">
    <text evidence="2">The sequence shown here is derived from an EMBL/GenBank/DDBJ whole genome shotgun (WGS) entry which is preliminary data.</text>
</comment>
<evidence type="ECO:0000313" key="3">
    <source>
        <dbReference type="Proteomes" id="UP000540787"/>
    </source>
</evidence>
<dbReference type="AlphaFoldDB" id="A0A7W9U6U5"/>
<organism evidence="2 3">
    <name type="scientific">Massilia aurea</name>
    <dbReference type="NCBI Taxonomy" id="373040"/>
    <lineage>
        <taxon>Bacteria</taxon>
        <taxon>Pseudomonadati</taxon>
        <taxon>Pseudomonadota</taxon>
        <taxon>Betaproteobacteria</taxon>
        <taxon>Burkholderiales</taxon>
        <taxon>Oxalobacteraceae</taxon>
        <taxon>Telluria group</taxon>
        <taxon>Massilia</taxon>
    </lineage>
</organism>
<dbReference type="PANTHER" id="PTHR42926">
    <property type="match status" value="1"/>
</dbReference>
<dbReference type="Gene3D" id="3.40.50.300">
    <property type="entry name" value="P-loop containing nucleotide triphosphate hydrolases"/>
    <property type="match status" value="2"/>
</dbReference>